<organism evidence="15 16">
    <name type="scientific">Asparagus officinalis</name>
    <name type="common">Garden asparagus</name>
    <dbReference type="NCBI Taxonomy" id="4686"/>
    <lineage>
        <taxon>Eukaryota</taxon>
        <taxon>Viridiplantae</taxon>
        <taxon>Streptophyta</taxon>
        <taxon>Embryophyta</taxon>
        <taxon>Tracheophyta</taxon>
        <taxon>Spermatophyta</taxon>
        <taxon>Magnoliopsida</taxon>
        <taxon>Liliopsida</taxon>
        <taxon>Asparagales</taxon>
        <taxon>Asparagaceae</taxon>
        <taxon>Asparagoideae</taxon>
        <taxon>Asparagus</taxon>
    </lineage>
</organism>
<evidence type="ECO:0000259" key="13">
    <source>
        <dbReference type="Pfam" id="PF20518"/>
    </source>
</evidence>
<evidence type="ECO:0000256" key="4">
    <source>
        <dbReference type="ARBA" id="ARBA00016070"/>
    </source>
</evidence>
<reference evidence="16" key="1">
    <citation type="journal article" date="2017" name="Nat. Commun.">
        <title>The asparagus genome sheds light on the origin and evolution of a young Y chromosome.</title>
        <authorList>
            <person name="Harkess A."/>
            <person name="Zhou J."/>
            <person name="Xu C."/>
            <person name="Bowers J.E."/>
            <person name="Van der Hulst R."/>
            <person name="Ayyampalayam S."/>
            <person name="Mercati F."/>
            <person name="Riccardi P."/>
            <person name="McKain M.R."/>
            <person name="Kakrana A."/>
            <person name="Tang H."/>
            <person name="Ray J."/>
            <person name="Groenendijk J."/>
            <person name="Arikit S."/>
            <person name="Mathioni S.M."/>
            <person name="Nakano M."/>
            <person name="Shan H."/>
            <person name="Telgmann-Rauber A."/>
            <person name="Kanno A."/>
            <person name="Yue Z."/>
            <person name="Chen H."/>
            <person name="Li W."/>
            <person name="Chen Y."/>
            <person name="Xu X."/>
            <person name="Zhang Y."/>
            <person name="Luo S."/>
            <person name="Chen H."/>
            <person name="Gao J."/>
            <person name="Mao Z."/>
            <person name="Pires J.C."/>
            <person name="Luo M."/>
            <person name="Kudrna D."/>
            <person name="Wing R.A."/>
            <person name="Meyers B.C."/>
            <person name="Yi K."/>
            <person name="Kong H."/>
            <person name="Lavrijsen P."/>
            <person name="Sunseri F."/>
            <person name="Falavigna A."/>
            <person name="Ye Y."/>
            <person name="Leebens-Mack J.H."/>
            <person name="Chen G."/>
        </authorList>
    </citation>
    <scope>NUCLEOTIDE SEQUENCE [LARGE SCALE GENOMIC DNA]</scope>
    <source>
        <strain evidence="16">cv. DH0086</strain>
    </source>
</reference>
<comment type="similarity">
    <text evidence="3">Belongs to the APC1 family.</text>
</comment>
<comment type="subcellular location">
    <subcellularLocation>
        <location evidence="1">Nucleus</location>
    </subcellularLocation>
</comment>
<evidence type="ECO:0000256" key="1">
    <source>
        <dbReference type="ARBA" id="ARBA00004123"/>
    </source>
</evidence>
<dbReference type="PANTHER" id="PTHR12827:SF3">
    <property type="entry name" value="ANAPHASE-PROMOTING COMPLEX SUBUNIT 1"/>
    <property type="match status" value="1"/>
</dbReference>
<dbReference type="Pfam" id="PF20518">
    <property type="entry name" value="Apc1_MidN"/>
    <property type="match status" value="1"/>
</dbReference>
<dbReference type="GO" id="GO:0007091">
    <property type="term" value="P:metaphase/anaphase transition of mitotic cell cycle"/>
    <property type="evidence" value="ECO:0007669"/>
    <property type="project" value="TreeGrafter"/>
</dbReference>
<accession>A0A5P1E9A7</accession>
<feature type="domain" description="Anaphase-promoting complex subunit 1 beta-sandwich" evidence="14">
    <location>
        <begin position="1376"/>
        <end position="1436"/>
    </location>
</feature>
<keyword evidence="9" id="KW-0539">Nucleus</keyword>
<protein>
    <recommendedName>
        <fullName evidence="4">Anaphase-promoting complex subunit 1</fullName>
    </recommendedName>
</protein>
<name>A0A5P1E9A7_ASPOF</name>
<dbReference type="Pfam" id="PF21282">
    <property type="entry name" value="APC1_3rd"/>
    <property type="match status" value="1"/>
</dbReference>
<keyword evidence="10" id="KW-0131">Cell cycle</keyword>
<keyword evidence="6" id="KW-0677">Repeat</keyword>
<sequence>MPAASDDSPATAMEVDLEPLPDVTRSLGTSCSCRMADIPDTFHCVLQADTLSILNNSSGEVVCIPLRYSVEHIWPLPFGLLLQKSMEGNRPVPASSSLLNSRDLSRPNNRDHVNSQFLLSKDDDANVASHLILIHPMEEPQATYFEERGKLSVMKDFEEKTIWTSDAMSLMVSYHKGKTQHSVWFVQIVGNCEVASAGSNSDAIPTEICKRQFSFRRIWQGKCSHSAASKVFLSIDNDGVPVICFLLQEQKVLLAIRLQVDEGNDGVPIDIRPHMSWSISAIDAAPVVVTRPRVKVGLLPLTDIIVLGSDQNFLLYSGRQRLCKLPISLGKSLISHNDHSQEISDTCYGLKIRGVDNAGEGKINVVANNGQVFRCALRRHPSSSLANDCIAAMFEGLRSSFFEHFAILLWGDGESDYLSDIHSHVDSDWESFSAAIMKICKRYSSSPDHSSRSAETAWNFLTNSKFNIDYCKHTSFVAVSLPSGISSPGYNCSGSYLANEQNSDVSFYGQLLRESLESLHAVYESLKLDNLRKRDLENLSVLLCNIATALGEMNYVDHYIRDFPCIKSEVHSFCSVAAPRTPPCLFQWLEKCLRLGYNSADLRDIPFLVCKSKCQIISWARKVVAFYSLLLGAERIGKKLSSGVYCDIAKGSASTPEELTILAMVAEEFGRKHLDLLPIGVSLPLRHALDKCRECPPTDWPPAAYVLVGREELAMTILHSFKGQHCSQNNANLVSMSVPYMLHLQPVTTSSSSFEEGEFPGDGMEHIFNSSTQLRYGCDLRLNEARRLLCSASPVAIQTSVSPSTSDQDLQQHQLWNLAQRTTALPFGRGAFTLATTYTLLTEALVIPNLVLAGRLPAQKNAMVNLDPNVRNISELRSWPEFHNGVAAGLRLAPFQEKMSRTWIIYNDPAEPNFTHAGLLLALGLHEHLSVLSITDVYRYLSQEHDTTTVALLLGMAASHRGTMDPAVSKMLYLHIPYGHPTSFPELELPTLLQSTALMAIGLLYEGSAHPLTMKILLREIGRRSTGDNVLEREGYAVAAGCALGLVALGRGKDAFGSMENFVDRLFQYAGGKEVYHERSLHIGRSMNDHNRNMGQMMDGTQINVDVTAPGATIALALIFLKTESEVTSSRIYIPLTHFDLQYVRPDFIMLRIIARNLIMWNRVCPSREWVESQIPEFVKVGIFKVGDAANDNDDFDPEALIKAYVNIVVGACISLGLKYAGTKNGDAQELLYNYAIYFLNEIKHISAASKNDLPKGLLEYVDRGTLETCLHLVVLSLSLVMAGSGHLQTFRLLRYLRGRSSAEGNINYGIQMAVSLAVGFLFLGGGMQTFSTRNSAIAALLITIYPRFPTGPNDNRCHLQAFRHLYVIAAESRWVQTIDVDTGLPVYAPLEVTIKETDHYAETSFCEVTPCILPERSVLKSVRVCGPRYWPQVIPLVPEDNRWWRPGDKNDPFTGGRLYIKRKVGSCSYVDDPNGCQSLLSQAMHKILYRSSLSHAAMRAGKKSEPDLFKIEQLVSTFSADPSLIAFSQLCCGPALDERLDSNFQEFCSQVLFECVSKDRPALLQVYLSLYTIIGSMWEQVNSSHLIFHDSCFLSSLKLALAYNEAVMSGKLTSTKGGIVQSTFVESLRRHVQEILASPEKLKVDFFNYLTSGEWPKGEKVDSMLLAWYLQWYNVPPSHVINSAIKKINEKITVPTSVVPLLRLFLPETHVRALTEIDKFLVSSRC</sequence>
<dbReference type="Pfam" id="PF18122">
    <property type="entry name" value="APC1_C"/>
    <property type="match status" value="1"/>
</dbReference>
<dbReference type="GO" id="GO:0031145">
    <property type="term" value="P:anaphase-promoting complex-dependent catabolic process"/>
    <property type="evidence" value="ECO:0007669"/>
    <property type="project" value="TreeGrafter"/>
</dbReference>
<evidence type="ECO:0000259" key="12">
    <source>
        <dbReference type="Pfam" id="PF18122"/>
    </source>
</evidence>
<dbReference type="Gene3D" id="1.25.10.10">
    <property type="entry name" value="Leucine-rich Repeat Variant"/>
    <property type="match status" value="2"/>
</dbReference>
<evidence type="ECO:0000313" key="15">
    <source>
        <dbReference type="EMBL" id="ONK62475.1"/>
    </source>
</evidence>
<keyword evidence="8" id="KW-0833">Ubl conjugation pathway</keyword>
<comment type="pathway">
    <text evidence="2">Protein modification; protein ubiquitination.</text>
</comment>
<dbReference type="Pfam" id="PF12859">
    <property type="entry name" value="ANAPC1"/>
    <property type="match status" value="2"/>
</dbReference>
<feature type="domain" description="Anaphase-promoting complex subunit 1 N-terminal" evidence="11">
    <location>
        <begin position="44"/>
        <end position="192"/>
    </location>
</feature>
<keyword evidence="7" id="KW-0498">Mitosis</keyword>
<dbReference type="GO" id="GO:0070979">
    <property type="term" value="P:protein K11-linked ubiquitination"/>
    <property type="evidence" value="ECO:0007669"/>
    <property type="project" value="TreeGrafter"/>
</dbReference>
<dbReference type="InterPro" id="IPR024990">
    <property type="entry name" value="Apc1"/>
</dbReference>
<proteinExistence type="inferred from homology"/>
<dbReference type="GO" id="GO:0051301">
    <property type="term" value="P:cell division"/>
    <property type="evidence" value="ECO:0007669"/>
    <property type="project" value="UniProtKB-KW"/>
</dbReference>
<dbReference type="Gramene" id="ONK62475">
    <property type="protein sequence ID" value="ONK62475"/>
    <property type="gene ID" value="A4U43_C07F4270"/>
</dbReference>
<evidence type="ECO:0000313" key="16">
    <source>
        <dbReference type="Proteomes" id="UP000243459"/>
    </source>
</evidence>
<dbReference type="InterPro" id="IPR011989">
    <property type="entry name" value="ARM-like"/>
</dbReference>
<dbReference type="Proteomes" id="UP000243459">
    <property type="component" value="Chromosome 7"/>
</dbReference>
<evidence type="ECO:0000256" key="5">
    <source>
        <dbReference type="ARBA" id="ARBA00022618"/>
    </source>
</evidence>
<keyword evidence="5" id="KW-0132">Cell division</keyword>
<feature type="domain" description="Anaphase-promoting complex subunit 1 middle" evidence="13">
    <location>
        <begin position="454"/>
        <end position="714"/>
    </location>
</feature>
<feature type="domain" description="Anaphase-promoting complex subunit 1 N-terminal" evidence="11">
    <location>
        <begin position="225"/>
        <end position="435"/>
    </location>
</feature>
<dbReference type="EMBL" id="CM007387">
    <property type="protein sequence ID" value="ONK62475.1"/>
    <property type="molecule type" value="Genomic_DNA"/>
</dbReference>
<evidence type="ECO:0000256" key="3">
    <source>
        <dbReference type="ARBA" id="ARBA00010547"/>
    </source>
</evidence>
<evidence type="ECO:0000256" key="7">
    <source>
        <dbReference type="ARBA" id="ARBA00022776"/>
    </source>
</evidence>
<dbReference type="InterPro" id="IPR049255">
    <property type="entry name" value="Apc1_N"/>
</dbReference>
<evidence type="ECO:0000256" key="6">
    <source>
        <dbReference type="ARBA" id="ARBA00022737"/>
    </source>
</evidence>
<evidence type="ECO:0000256" key="10">
    <source>
        <dbReference type="ARBA" id="ARBA00023306"/>
    </source>
</evidence>
<dbReference type="OMA" id="KWPDAQK"/>
<dbReference type="InterPro" id="IPR046794">
    <property type="entry name" value="Apc1_MidN"/>
</dbReference>
<dbReference type="FunFam" id="1.25.10.10:FF:000338">
    <property type="entry name" value="Anaphase-promoting complex subunit 1"/>
    <property type="match status" value="1"/>
</dbReference>
<dbReference type="InterPro" id="IPR041221">
    <property type="entry name" value="APC1_C"/>
</dbReference>
<gene>
    <name evidence="15" type="ORF">A4U43_C07F4270</name>
</gene>
<dbReference type="InterPro" id="IPR048971">
    <property type="entry name" value="Apc1_3rd"/>
</dbReference>
<evidence type="ECO:0000259" key="14">
    <source>
        <dbReference type="Pfam" id="PF21282"/>
    </source>
</evidence>
<dbReference type="FunFam" id="1.25.10.10:FF:000211">
    <property type="entry name" value="Anaphase-promoting complex subunit 1"/>
    <property type="match status" value="1"/>
</dbReference>
<evidence type="ECO:0000256" key="2">
    <source>
        <dbReference type="ARBA" id="ARBA00004906"/>
    </source>
</evidence>
<evidence type="ECO:0000256" key="8">
    <source>
        <dbReference type="ARBA" id="ARBA00022786"/>
    </source>
</evidence>
<dbReference type="PANTHER" id="PTHR12827">
    <property type="entry name" value="MEIOTIC CHECKPOINT REGULATOR TSG24 FAMILY MEMBER"/>
    <property type="match status" value="1"/>
</dbReference>
<evidence type="ECO:0000259" key="11">
    <source>
        <dbReference type="Pfam" id="PF12859"/>
    </source>
</evidence>
<dbReference type="GO" id="GO:0005680">
    <property type="term" value="C:anaphase-promoting complex"/>
    <property type="evidence" value="ECO:0007669"/>
    <property type="project" value="InterPro"/>
</dbReference>
<keyword evidence="16" id="KW-1185">Reference proteome</keyword>
<dbReference type="OrthoDB" id="26401at2759"/>
<feature type="domain" description="Anaphase-promoting complex subunit 1 C-terminal" evidence="12">
    <location>
        <begin position="1514"/>
        <end position="1677"/>
    </location>
</feature>
<evidence type="ECO:0000256" key="9">
    <source>
        <dbReference type="ARBA" id="ARBA00023242"/>
    </source>
</evidence>
<dbReference type="GO" id="GO:0060090">
    <property type="term" value="F:molecular adaptor activity"/>
    <property type="evidence" value="ECO:0007669"/>
    <property type="project" value="TreeGrafter"/>
</dbReference>